<dbReference type="EMBL" id="CAKOGP040000447">
    <property type="protein sequence ID" value="CAJ1935322.1"/>
    <property type="molecule type" value="Genomic_DNA"/>
</dbReference>
<dbReference type="AlphaFoldDB" id="A0AAD2CIX0"/>
<organism evidence="10 11">
    <name type="scientific">Cylindrotheca closterium</name>
    <dbReference type="NCBI Taxonomy" id="2856"/>
    <lineage>
        <taxon>Eukaryota</taxon>
        <taxon>Sar</taxon>
        <taxon>Stramenopiles</taxon>
        <taxon>Ochrophyta</taxon>
        <taxon>Bacillariophyta</taxon>
        <taxon>Bacillariophyceae</taxon>
        <taxon>Bacillariophycidae</taxon>
        <taxon>Bacillariales</taxon>
        <taxon>Bacillariaceae</taxon>
        <taxon>Cylindrotheca</taxon>
    </lineage>
</organism>
<feature type="transmembrane region" description="Helical" evidence="9">
    <location>
        <begin position="91"/>
        <end position="113"/>
    </location>
</feature>
<protein>
    <recommendedName>
        <fullName evidence="12">Auxin efflux carrier component</fullName>
    </recommendedName>
</protein>
<keyword evidence="6 9" id="KW-0472">Membrane</keyword>
<evidence type="ECO:0008006" key="12">
    <source>
        <dbReference type="Google" id="ProtNLM"/>
    </source>
</evidence>
<feature type="transmembrane region" description="Helical" evidence="9">
    <location>
        <begin position="522"/>
        <end position="545"/>
    </location>
</feature>
<proteinExistence type="inferred from homology"/>
<keyword evidence="11" id="KW-1185">Reference proteome</keyword>
<dbReference type="PANTHER" id="PTHR31651">
    <property type="match status" value="1"/>
</dbReference>
<comment type="similarity">
    <text evidence="8">Belongs to the auxin efflux carrier (TC 2.A.69.2) family.</text>
</comment>
<evidence type="ECO:0000256" key="1">
    <source>
        <dbReference type="ARBA" id="ARBA00004141"/>
    </source>
</evidence>
<dbReference type="InterPro" id="IPR045033">
    <property type="entry name" value="PILS1/3/4/5/7"/>
</dbReference>
<dbReference type="PANTHER" id="PTHR31651:SF33">
    <property type="entry name" value="PROTEIN PIN-LIKES 1"/>
    <property type="match status" value="1"/>
</dbReference>
<comment type="function">
    <text evidence="7">Involved in cellular auxin homeostasis by regulating auxin metabolism. Regulates intracellular auxin accumulation at the endoplasmic reticulum and thus auxin availability for nuclear auxin signaling.</text>
</comment>
<feature type="transmembrane region" description="Helical" evidence="9">
    <location>
        <begin position="51"/>
        <end position="71"/>
    </location>
</feature>
<dbReference type="InterPro" id="IPR004776">
    <property type="entry name" value="Mem_transp_PIN-like"/>
</dbReference>
<dbReference type="GO" id="GO:0055085">
    <property type="term" value="P:transmembrane transport"/>
    <property type="evidence" value="ECO:0007669"/>
    <property type="project" value="InterPro"/>
</dbReference>
<feature type="transmembrane region" description="Helical" evidence="9">
    <location>
        <begin position="125"/>
        <end position="145"/>
    </location>
</feature>
<evidence type="ECO:0000313" key="10">
    <source>
        <dbReference type="EMBL" id="CAJ1935322.1"/>
    </source>
</evidence>
<evidence type="ECO:0000256" key="4">
    <source>
        <dbReference type="ARBA" id="ARBA00022692"/>
    </source>
</evidence>
<evidence type="ECO:0000256" key="9">
    <source>
        <dbReference type="SAM" id="Phobius"/>
    </source>
</evidence>
<feature type="transmembrane region" description="Helical" evidence="9">
    <location>
        <begin position="165"/>
        <end position="184"/>
    </location>
</feature>
<evidence type="ECO:0000256" key="3">
    <source>
        <dbReference type="ARBA" id="ARBA00022448"/>
    </source>
</evidence>
<evidence type="ECO:0000256" key="6">
    <source>
        <dbReference type="ARBA" id="ARBA00023136"/>
    </source>
</evidence>
<comment type="subcellular location">
    <subcellularLocation>
        <location evidence="2">Endomembrane system</location>
    </subcellularLocation>
    <subcellularLocation>
        <location evidence="1">Membrane</location>
        <topology evidence="1">Multi-pass membrane protein</topology>
    </subcellularLocation>
</comment>
<evidence type="ECO:0000256" key="2">
    <source>
        <dbReference type="ARBA" id="ARBA00004308"/>
    </source>
</evidence>
<keyword evidence="5 9" id="KW-1133">Transmembrane helix</keyword>
<evidence type="ECO:0000256" key="8">
    <source>
        <dbReference type="ARBA" id="ARBA00025752"/>
    </source>
</evidence>
<sequence>MESSDFDIGYESAWIGTFSASLRSVGTACTLATVGIYLHRRGFLKPEGKRTLALISQQVTIPLLFFTKIIYCNQDWSTEPCPDVIRSLRDVWMLLWWPLYVVGSGLIIGYFAAKVSKTPPTQVRGVMAACGFGNSTGLPITLLTVVHANFPDSSDLGKIDPCLFLTVYLLLYPVLQWGIGGWLLSPETSEDTNNDNDKRNDFEWQQNVLNQRESSSYTLQRRGMNEVDASMYISVQESLDKWGRSTALSGSSSEEEANNDPEMLLPMNKHESFGSIGMDLSKHGSSCNLQTADGTVIGKHCNSHNLQTIDSKQLANQTEKFVPPMSSSTDETSPLVPAESHVPVIATGESNERKDPVDFCGTLSKIAKRCMQPPVIGALLGILVASFPALRGILVDLEDRTGDAPMEWFFDGLYEVGQAAVPLNMMILGSNLSGSSSATVNKTELFSGTTTVAIVIAKMIVMPIFGILSVMFFREYYWTLPDDIAGSFYLVAMIVFLTPTANNVMVMVELSGSGSKQGLARVIAWQYAVSPILLSLTMTVAVGLADKW</sequence>
<comment type="caution">
    <text evidence="10">The sequence shown here is derived from an EMBL/GenBank/DDBJ whole genome shotgun (WGS) entry which is preliminary data.</text>
</comment>
<feature type="transmembrane region" description="Helical" evidence="9">
    <location>
        <begin position="488"/>
        <end position="510"/>
    </location>
</feature>
<keyword evidence="3" id="KW-0813">Transport</keyword>
<name>A0AAD2CIX0_9STRA</name>
<keyword evidence="4 9" id="KW-0812">Transmembrane</keyword>
<dbReference type="Pfam" id="PF03547">
    <property type="entry name" value="Mem_trans"/>
    <property type="match status" value="1"/>
</dbReference>
<dbReference type="Proteomes" id="UP001295423">
    <property type="component" value="Unassembled WGS sequence"/>
</dbReference>
<dbReference type="GO" id="GO:0012505">
    <property type="term" value="C:endomembrane system"/>
    <property type="evidence" value="ECO:0007669"/>
    <property type="project" value="UniProtKB-SubCell"/>
</dbReference>
<dbReference type="GO" id="GO:0016020">
    <property type="term" value="C:membrane"/>
    <property type="evidence" value="ECO:0007669"/>
    <property type="project" value="UniProtKB-SubCell"/>
</dbReference>
<accession>A0AAD2CIX0</accession>
<gene>
    <name evidence="10" type="ORF">CYCCA115_LOCUS4657</name>
</gene>
<evidence type="ECO:0000313" key="11">
    <source>
        <dbReference type="Proteomes" id="UP001295423"/>
    </source>
</evidence>
<reference evidence="10" key="1">
    <citation type="submission" date="2023-08" db="EMBL/GenBank/DDBJ databases">
        <authorList>
            <person name="Audoor S."/>
            <person name="Bilcke G."/>
        </authorList>
    </citation>
    <scope>NUCLEOTIDE SEQUENCE</scope>
</reference>
<feature type="transmembrane region" description="Helical" evidence="9">
    <location>
        <begin position="375"/>
        <end position="394"/>
    </location>
</feature>
<feature type="transmembrane region" description="Helical" evidence="9">
    <location>
        <begin position="20"/>
        <end position="39"/>
    </location>
</feature>
<evidence type="ECO:0000256" key="5">
    <source>
        <dbReference type="ARBA" id="ARBA00022989"/>
    </source>
</evidence>
<evidence type="ECO:0000256" key="7">
    <source>
        <dbReference type="ARBA" id="ARBA00025100"/>
    </source>
</evidence>
<feature type="transmembrane region" description="Helical" evidence="9">
    <location>
        <begin position="445"/>
        <end position="468"/>
    </location>
</feature>